<dbReference type="EMBL" id="UGTM01000002">
    <property type="protein sequence ID" value="SUB93802.1"/>
    <property type="molecule type" value="Genomic_DNA"/>
</dbReference>
<gene>
    <name evidence="1" type="ORF">NCTC13067_01654</name>
</gene>
<dbReference type="AlphaFoldDB" id="A0A379ECG4"/>
<evidence type="ECO:0000313" key="2">
    <source>
        <dbReference type="Proteomes" id="UP000255469"/>
    </source>
</evidence>
<dbReference type="RefSeq" id="WP_025067300.1">
    <property type="nucleotide sequence ID" value="NZ_CAUVPN010000012.1"/>
</dbReference>
<evidence type="ECO:0000313" key="1">
    <source>
        <dbReference type="EMBL" id="SUB93802.1"/>
    </source>
</evidence>
<dbReference type="InterPro" id="IPR025051">
    <property type="entry name" value="DUF3990"/>
</dbReference>
<accession>A0A379ECG4</accession>
<dbReference type="Pfam" id="PF13151">
    <property type="entry name" value="DUF3990"/>
    <property type="match status" value="1"/>
</dbReference>
<proteinExistence type="predicted"/>
<reference evidence="1 2" key="1">
    <citation type="submission" date="2018-06" db="EMBL/GenBank/DDBJ databases">
        <authorList>
            <consortium name="Pathogen Informatics"/>
            <person name="Doyle S."/>
        </authorList>
    </citation>
    <scope>NUCLEOTIDE SEQUENCE [LARGE SCALE GENOMIC DNA]</scope>
    <source>
        <strain evidence="1 2">NCTC13067</strain>
    </source>
</reference>
<sequence>MKLYHGTNIDFTDINLSVCRPNKDFGQGFYLTEIKRQALLMAIRRCAFTQKGTPIVQTYDFNETFLSSQSLNVKIFDGVSKEWAQFIYDNRLGKKREEKEYDIVVGPVADDGVVYQLNLFRQQLITIEQLVRELTYKKLNNQYCFLTGEAIATLQRV</sequence>
<evidence type="ECO:0008006" key="3">
    <source>
        <dbReference type="Google" id="ProtNLM"/>
    </source>
</evidence>
<name>A0A379ECG4_9BACT</name>
<organism evidence="1 2">
    <name type="scientific">Prevotella denticola</name>
    <dbReference type="NCBI Taxonomy" id="28129"/>
    <lineage>
        <taxon>Bacteria</taxon>
        <taxon>Pseudomonadati</taxon>
        <taxon>Bacteroidota</taxon>
        <taxon>Bacteroidia</taxon>
        <taxon>Bacteroidales</taxon>
        <taxon>Prevotellaceae</taxon>
        <taxon>Prevotella</taxon>
    </lineage>
</organism>
<dbReference type="Proteomes" id="UP000255469">
    <property type="component" value="Unassembled WGS sequence"/>
</dbReference>
<protein>
    <recommendedName>
        <fullName evidence="3">DUF3990 domain-containing protein</fullName>
    </recommendedName>
</protein>